<accession>A0A3E2TQM1</accession>
<feature type="transmembrane region" description="Helical" evidence="6">
    <location>
        <begin position="235"/>
        <end position="253"/>
    </location>
</feature>
<evidence type="ECO:0000256" key="3">
    <source>
        <dbReference type="ARBA" id="ARBA00022692"/>
    </source>
</evidence>
<evidence type="ECO:0000256" key="2">
    <source>
        <dbReference type="ARBA" id="ARBA00022475"/>
    </source>
</evidence>
<evidence type="ECO:0000313" key="8">
    <source>
        <dbReference type="Proteomes" id="UP000260773"/>
    </source>
</evidence>
<evidence type="ECO:0000313" key="7">
    <source>
        <dbReference type="EMBL" id="RGB81013.1"/>
    </source>
</evidence>
<comment type="caution">
    <text evidence="7">The sequence shown here is derived from an EMBL/GenBank/DDBJ whole genome shotgun (WGS) entry which is preliminary data.</text>
</comment>
<keyword evidence="2" id="KW-1003">Cell membrane</keyword>
<name>A0A3E2TQM1_9FIRM</name>
<dbReference type="EMBL" id="QVEP01000007">
    <property type="protein sequence ID" value="RGB81013.1"/>
    <property type="molecule type" value="Genomic_DNA"/>
</dbReference>
<feature type="transmembrane region" description="Helical" evidence="6">
    <location>
        <begin position="180"/>
        <end position="203"/>
    </location>
</feature>
<reference evidence="7 8" key="1">
    <citation type="submission" date="2018-08" db="EMBL/GenBank/DDBJ databases">
        <title>A genome reference for cultivated species of the human gut microbiota.</title>
        <authorList>
            <person name="Zou Y."/>
            <person name="Xue W."/>
            <person name="Luo G."/>
        </authorList>
    </citation>
    <scope>NUCLEOTIDE SEQUENCE [LARGE SCALE GENOMIC DNA]</scope>
    <source>
        <strain evidence="7 8">AF45-17</strain>
    </source>
</reference>
<dbReference type="Proteomes" id="UP000260773">
    <property type="component" value="Unassembled WGS sequence"/>
</dbReference>
<proteinExistence type="predicted"/>
<evidence type="ECO:0000256" key="1">
    <source>
        <dbReference type="ARBA" id="ARBA00004651"/>
    </source>
</evidence>
<evidence type="ECO:0000256" key="4">
    <source>
        <dbReference type="ARBA" id="ARBA00022989"/>
    </source>
</evidence>
<evidence type="ECO:0000256" key="6">
    <source>
        <dbReference type="SAM" id="Phobius"/>
    </source>
</evidence>
<feature type="transmembrane region" description="Helical" evidence="6">
    <location>
        <begin position="132"/>
        <end position="153"/>
    </location>
</feature>
<feature type="transmembrane region" description="Helical" evidence="6">
    <location>
        <begin position="12"/>
        <end position="28"/>
    </location>
</feature>
<protein>
    <submittedName>
        <fullName evidence="7">ABC transporter permease</fullName>
    </submittedName>
</protein>
<feature type="transmembrane region" description="Helical" evidence="6">
    <location>
        <begin position="48"/>
        <end position="73"/>
    </location>
</feature>
<sequence length="305" mass="32058">MTLLIGSLQLGFLYSIMVLGIYISFRILNIPDLTTEGSFTFGLAASSILTAAGHPLLGLVGALIAGALAGSVTGFLQTKLDIHPVLAGILTMSGLYSINLFVMGGASNVTLLNNDTVFTLFLKVFPFMSKDAVKLFVAIAAVVIVTVLLTVFFKTSLGLSIRATGDNADMVRASSINVDAVKMIALAISNACIAFCGGLIAQYQSFADINSGVGILVVGLASVIIGEAFFGHRSLMIGFISAIVGSIVYRYIIALATKSDMFPAYMLKLISVIIVTVALAVPAIKTKMANDKLKRQGMRESDGGR</sequence>
<dbReference type="AlphaFoldDB" id="A0A3E2TQM1"/>
<organism evidence="7 8">
    <name type="scientific">Coprococcus catus</name>
    <dbReference type="NCBI Taxonomy" id="116085"/>
    <lineage>
        <taxon>Bacteria</taxon>
        <taxon>Bacillati</taxon>
        <taxon>Bacillota</taxon>
        <taxon>Clostridia</taxon>
        <taxon>Lachnospirales</taxon>
        <taxon>Lachnospiraceae</taxon>
        <taxon>Coprococcus</taxon>
    </lineage>
</organism>
<dbReference type="PANTHER" id="PTHR32196">
    <property type="entry name" value="ABC TRANSPORTER PERMEASE PROTEIN YPHD-RELATED-RELATED"/>
    <property type="match status" value="1"/>
</dbReference>
<feature type="transmembrane region" description="Helical" evidence="6">
    <location>
        <begin position="85"/>
        <end position="112"/>
    </location>
</feature>
<dbReference type="Pfam" id="PF02653">
    <property type="entry name" value="BPD_transp_2"/>
    <property type="match status" value="1"/>
</dbReference>
<feature type="transmembrane region" description="Helical" evidence="6">
    <location>
        <begin position="265"/>
        <end position="284"/>
    </location>
</feature>
<feature type="transmembrane region" description="Helical" evidence="6">
    <location>
        <begin position="209"/>
        <end position="230"/>
    </location>
</feature>
<dbReference type="GO" id="GO:0022857">
    <property type="term" value="F:transmembrane transporter activity"/>
    <property type="evidence" value="ECO:0007669"/>
    <property type="project" value="InterPro"/>
</dbReference>
<keyword evidence="5 6" id="KW-0472">Membrane</keyword>
<evidence type="ECO:0000256" key="5">
    <source>
        <dbReference type="ARBA" id="ARBA00023136"/>
    </source>
</evidence>
<gene>
    <name evidence="7" type="ORF">DW070_04245</name>
</gene>
<dbReference type="GO" id="GO:0005886">
    <property type="term" value="C:plasma membrane"/>
    <property type="evidence" value="ECO:0007669"/>
    <property type="project" value="UniProtKB-SubCell"/>
</dbReference>
<keyword evidence="3 6" id="KW-0812">Transmembrane</keyword>
<comment type="subcellular location">
    <subcellularLocation>
        <location evidence="1">Cell membrane</location>
        <topology evidence="1">Multi-pass membrane protein</topology>
    </subcellularLocation>
</comment>
<dbReference type="CDD" id="cd06574">
    <property type="entry name" value="TM_PBP1_branched-chain-AA_like"/>
    <property type="match status" value="1"/>
</dbReference>
<dbReference type="PANTHER" id="PTHR32196:SF69">
    <property type="entry name" value="BRANCHED-CHAIN AMINO ACID TRANSPORT SYSTEM, PERMEASE PROTEIN"/>
    <property type="match status" value="1"/>
</dbReference>
<dbReference type="InterPro" id="IPR001851">
    <property type="entry name" value="ABC_transp_permease"/>
</dbReference>
<keyword evidence="4 6" id="KW-1133">Transmembrane helix</keyword>